<dbReference type="EMBL" id="VRMN01000003">
    <property type="protein sequence ID" value="KAA8496114.1"/>
    <property type="molecule type" value="Genomic_DNA"/>
</dbReference>
<dbReference type="EC" id="1.8.4.11" evidence="2"/>
<dbReference type="Proteomes" id="UP000324585">
    <property type="component" value="Unassembled WGS sequence"/>
</dbReference>
<evidence type="ECO:0000256" key="2">
    <source>
        <dbReference type="ARBA" id="ARBA00012502"/>
    </source>
</evidence>
<organism evidence="6 7">
    <name type="scientific">Porphyridium purpureum</name>
    <name type="common">Red alga</name>
    <name type="synonym">Porphyridium cruentum</name>
    <dbReference type="NCBI Taxonomy" id="35688"/>
    <lineage>
        <taxon>Eukaryota</taxon>
        <taxon>Rhodophyta</taxon>
        <taxon>Bangiophyceae</taxon>
        <taxon>Porphyridiales</taxon>
        <taxon>Porphyridiaceae</taxon>
        <taxon>Porphyridium</taxon>
    </lineage>
</organism>
<sequence length="335" mass="38261">MRDATHFRRLTGRLAWLLIPNEESFKMAFCVSGLGFSGQLVALPSQRARQTRSRAPICATRDPDSNSCRKEKNQNEQDIEMAPSMSRRRAMLTFGALTGMMIGGWTLQSVEQQGLVGRVGAKELPVAPKDGLETAVFAGGCFWCMEKPFDVLPGVVSTTSGYSGGREMDPSYELVSMGRTNHAECVAVRYDPKQVSYETLLDVFWHNVNPTTRDRQFCDRGHQYRTAIFYTTDAQKVAALRSRDELARNQTFGKVPIVTEIAAAGEFWEAEEYHQDYYRKQPQLYAFYRFNCGRDQWLERQWAEKGTDEKVDQGRSTFNVWDIPSAIWQRINRPF</sequence>
<dbReference type="PANTHER" id="PTHR43774:SF1">
    <property type="entry name" value="PEPTIDE METHIONINE SULFOXIDE REDUCTASE MSRA 2"/>
    <property type="match status" value="1"/>
</dbReference>
<dbReference type="SUPFAM" id="SSF55068">
    <property type="entry name" value="Peptide methionine sulfoxide reductase"/>
    <property type="match status" value="1"/>
</dbReference>
<comment type="similarity">
    <text evidence="1">Belongs to the MsrA Met sulfoxide reductase family.</text>
</comment>
<dbReference type="InterPro" id="IPR036509">
    <property type="entry name" value="Met_Sox_Rdtase_MsrA_sf"/>
</dbReference>
<protein>
    <recommendedName>
        <fullName evidence="2">peptide-methionine (S)-S-oxide reductase</fullName>
        <ecNumber evidence="2">1.8.4.11</ecNumber>
    </recommendedName>
    <alternativeName>
        <fullName evidence="4">Peptide-methionine (S)-S-oxide reductase</fullName>
    </alternativeName>
</protein>
<dbReference type="GO" id="GO:0008113">
    <property type="term" value="F:peptide-methionine (S)-S-oxide reductase activity"/>
    <property type="evidence" value="ECO:0007669"/>
    <property type="project" value="UniProtKB-EC"/>
</dbReference>
<comment type="caution">
    <text evidence="6">The sequence shown here is derived from an EMBL/GenBank/DDBJ whole genome shotgun (WGS) entry which is preliminary data.</text>
</comment>
<evidence type="ECO:0000256" key="4">
    <source>
        <dbReference type="ARBA" id="ARBA00030643"/>
    </source>
</evidence>
<name>A0A5J4YZD8_PORPP</name>
<evidence type="ECO:0000313" key="6">
    <source>
        <dbReference type="EMBL" id="KAA8496114.1"/>
    </source>
</evidence>
<dbReference type="Gene3D" id="3.30.1060.10">
    <property type="entry name" value="Peptide methionine sulphoxide reductase MsrA"/>
    <property type="match status" value="1"/>
</dbReference>
<dbReference type="HAMAP" id="MF_01401">
    <property type="entry name" value="MsrA"/>
    <property type="match status" value="1"/>
</dbReference>
<gene>
    <name evidence="6" type="ORF">FVE85_2269</name>
</gene>
<dbReference type="OrthoDB" id="77405at2759"/>
<feature type="domain" description="Peptide methionine sulphoxide reductase MsrA" evidence="5">
    <location>
        <begin position="134"/>
        <end position="285"/>
    </location>
</feature>
<proteinExistence type="inferred from homology"/>
<dbReference type="NCBIfam" id="TIGR00401">
    <property type="entry name" value="msrA"/>
    <property type="match status" value="1"/>
</dbReference>
<dbReference type="Pfam" id="PF01625">
    <property type="entry name" value="PMSR"/>
    <property type="match status" value="1"/>
</dbReference>
<accession>A0A5J4YZD8</accession>
<keyword evidence="7" id="KW-1185">Reference proteome</keyword>
<dbReference type="InterPro" id="IPR002569">
    <property type="entry name" value="Met_Sox_Rdtase_MsrA_dom"/>
</dbReference>
<keyword evidence="3" id="KW-0560">Oxidoreductase</keyword>
<dbReference type="PANTHER" id="PTHR43774">
    <property type="entry name" value="PEPTIDE METHIONINE SULFOXIDE REDUCTASE"/>
    <property type="match status" value="1"/>
</dbReference>
<evidence type="ECO:0000259" key="5">
    <source>
        <dbReference type="Pfam" id="PF01625"/>
    </source>
</evidence>
<evidence type="ECO:0000256" key="1">
    <source>
        <dbReference type="ARBA" id="ARBA00005591"/>
    </source>
</evidence>
<dbReference type="AlphaFoldDB" id="A0A5J4YZD8"/>
<evidence type="ECO:0000256" key="3">
    <source>
        <dbReference type="ARBA" id="ARBA00023002"/>
    </source>
</evidence>
<reference evidence="7" key="1">
    <citation type="journal article" date="2019" name="Nat. Commun.">
        <title>Expansion of phycobilisome linker gene families in mesophilic red algae.</title>
        <authorList>
            <person name="Lee J."/>
            <person name="Kim D."/>
            <person name="Bhattacharya D."/>
            <person name="Yoon H.S."/>
        </authorList>
    </citation>
    <scope>NUCLEOTIDE SEQUENCE [LARGE SCALE GENOMIC DNA]</scope>
    <source>
        <strain evidence="7">CCMP 1328</strain>
    </source>
</reference>
<evidence type="ECO:0000313" key="7">
    <source>
        <dbReference type="Proteomes" id="UP000324585"/>
    </source>
</evidence>